<protein>
    <recommendedName>
        <fullName evidence="1">Tudor domain-containing protein</fullName>
    </recommendedName>
</protein>
<dbReference type="Proteomes" id="UP001181693">
    <property type="component" value="Unassembled WGS sequence"/>
</dbReference>
<feature type="domain" description="Tudor" evidence="1">
    <location>
        <begin position="284"/>
        <end position="342"/>
    </location>
</feature>
<dbReference type="SUPFAM" id="SSF63748">
    <property type="entry name" value="Tudor/PWWP/MBT"/>
    <property type="match status" value="8"/>
</dbReference>
<dbReference type="PANTHER" id="PTHR22948:SF7">
    <property type="entry name" value="TUDOR DOMAIN-CONTAINING PROTEIN 15"/>
    <property type="match status" value="1"/>
</dbReference>
<feature type="domain" description="Tudor" evidence="1">
    <location>
        <begin position="773"/>
        <end position="832"/>
    </location>
</feature>
<dbReference type="EMBL" id="DYDO01000004">
    <property type="protein sequence ID" value="DBA25734.1"/>
    <property type="molecule type" value="Genomic_DNA"/>
</dbReference>
<dbReference type="InterPro" id="IPR002999">
    <property type="entry name" value="Tudor"/>
</dbReference>
<feature type="domain" description="Tudor" evidence="1">
    <location>
        <begin position="978"/>
        <end position="1036"/>
    </location>
</feature>
<feature type="domain" description="Tudor" evidence="1">
    <location>
        <begin position="1616"/>
        <end position="1674"/>
    </location>
</feature>
<dbReference type="InterPro" id="IPR035437">
    <property type="entry name" value="SNase_OB-fold_sf"/>
</dbReference>
<proteinExistence type="predicted"/>
<evidence type="ECO:0000313" key="3">
    <source>
        <dbReference type="Proteomes" id="UP001181693"/>
    </source>
</evidence>
<evidence type="ECO:0000259" key="1">
    <source>
        <dbReference type="PROSITE" id="PS50304"/>
    </source>
</evidence>
<feature type="domain" description="Tudor" evidence="1">
    <location>
        <begin position="1211"/>
        <end position="1270"/>
    </location>
</feature>
<dbReference type="PROSITE" id="PS50304">
    <property type="entry name" value="TUDOR"/>
    <property type="match status" value="8"/>
</dbReference>
<dbReference type="Gene3D" id="2.40.50.90">
    <property type="match status" value="7"/>
</dbReference>
<evidence type="ECO:0000313" key="2">
    <source>
        <dbReference type="EMBL" id="DBA25734.1"/>
    </source>
</evidence>
<gene>
    <name evidence="2" type="ORF">GDO54_010084</name>
</gene>
<dbReference type="SMART" id="SM00333">
    <property type="entry name" value="TUDOR"/>
    <property type="match status" value="8"/>
</dbReference>
<organism evidence="2 3">
    <name type="scientific">Pyxicephalus adspersus</name>
    <name type="common">African bullfrog</name>
    <dbReference type="NCBI Taxonomy" id="30357"/>
    <lineage>
        <taxon>Eukaryota</taxon>
        <taxon>Metazoa</taxon>
        <taxon>Chordata</taxon>
        <taxon>Craniata</taxon>
        <taxon>Vertebrata</taxon>
        <taxon>Euteleostomi</taxon>
        <taxon>Amphibia</taxon>
        <taxon>Batrachia</taxon>
        <taxon>Anura</taxon>
        <taxon>Neobatrachia</taxon>
        <taxon>Ranoidea</taxon>
        <taxon>Pyxicephalidae</taxon>
        <taxon>Pyxicephalinae</taxon>
        <taxon>Pyxicephalus</taxon>
    </lineage>
</organism>
<dbReference type="InterPro" id="IPR050621">
    <property type="entry name" value="Tudor_domain_containing"/>
</dbReference>
<feature type="domain" description="Tudor" evidence="1">
    <location>
        <begin position="47"/>
        <end position="105"/>
    </location>
</feature>
<reference evidence="2" key="1">
    <citation type="thesis" date="2020" institute="ProQuest LLC" country="789 East Eisenhower Parkway, Ann Arbor, MI, USA">
        <title>Comparative Genomics and Chromosome Evolution.</title>
        <authorList>
            <person name="Mudd A.B."/>
        </authorList>
    </citation>
    <scope>NUCLEOTIDE SEQUENCE</scope>
    <source>
        <strain evidence="2">1538</strain>
        <tissue evidence="2">Blood</tissue>
    </source>
</reference>
<dbReference type="Pfam" id="PF00567">
    <property type="entry name" value="TUDOR"/>
    <property type="match status" value="8"/>
</dbReference>
<name>A0AAV3AGM0_PYXAD</name>
<keyword evidence="3" id="KW-1185">Reference proteome</keyword>
<dbReference type="FunFam" id="2.30.30.140:FF:000018">
    <property type="entry name" value="Serine/threonine-protein kinase 31"/>
    <property type="match status" value="2"/>
</dbReference>
<feature type="domain" description="Tudor" evidence="1">
    <location>
        <begin position="1410"/>
        <end position="1470"/>
    </location>
</feature>
<sequence>MDLTILKVDCVPSEVLISFQGRYISTCEFDYHILQKEIQLVPKVNEDLNIGEFCLVQDKPLGLWHRGKILGKVKQRFEVVLIDQGDVVKVALEQIAAATGELFTLPPKIVNGMFSNVLPLDEKWSPRAINYFSSLVGDHLNGHVKTFLPHQVILLEVPKVINHAIELNVAKYMDSDTFCLLVELIHQLPANSHAKQMPDLLQQKKLTPYNSLSLSDNPPHFQNVLNHLMPVVSVETMEKIKISAAISPDNFYCHILLWEEELQKLKASMSSYYKSLKKDASSSFGNYGALCAAKRKDGQWYRGVIQTLLSGSDVKVWFIDIGSSEPIQSTDIHELKQEFLVLPMLAIPCALSSINDHGDNTKSMQLSLFREALVGHIVIAYIEQYNNEERVFNILLYDKEYELNSDCYLTNQKVPIFSSNTYTETVKSAFEKKSPVKALHEVSLLKPVDIEEIISSKSLQMEPDSVHVAYVEYVLNPSNFWIRTDECQNEFSAMMAEIAEIYNKCELMEMLVEDPQPGQLCCALYTKDGHYYRAAIAEVLNREICVYFIDFGNTETVPFYDVKILLPKFSSLPALAMSCTLAYAYPQEEVWVKSASDVFKEIVAGKALLCHVLAKHKFRHVVEMRLLESPERSDIVNLLVQAGCAEFWKVDLNPMSVVQTSPLPEKKTKYKGKNSNVRKCEATGDIKVSLSDWKMKPKTKNVSNCTASTNTTSNATAIYFRQYTFKPGTVTYVKCSHVESPGHFWCQLSCNLTVLEAFMDEIQTFYKSCNSRYQHGQMACIAKSSCTGKYYRASVVKHASRNEVDVIFVDYGMVERVLISELREIKSQFLKWEGQAFRCCLSMVLSFSAQHTWSANDCKDFKTFVDSASDIKSTIKAVFSYGSEELCNVVDLETPRWCSNHWLAKKGQPNPSKVLSIHLHTFCYSSFDLKVGSKELIYITYIYNTGKFYCQLAKNENIVNMLMRKVFELGKSKNPESGNKVQKLCIVKYDQDGNFYRVSACAIDEDHSLAFFVDFGDSLMIKKTELVPIPQEATDVLFEPMQAIPCYLSGLEEATFTTEAKVWMEEQCVGKCLSATVVSIDNKGHLEVDLCWDNISVNGKIKAILGVDSQPKNSTCKELEKVKFYDDVEASKSSSHSLVENFSYPPAPKKPFRSTDLPEMILQTGSTHLAYASHICSPSEFYIQLSENEKQVLQLEEELNNMSFQPINVNHLEKDTLVVAQYPDDKAFYRADIKEILKGNSFEVEFIDYGNTAKVCFSSIFKLPERFFNVPRLSISVFLTGFQKSQNVEWSKNAVDKFSEKVTNTLFSCMFLCRHDNEWEVSITLKGRSLTEFLQSFAAAPELSALDLKDTLPGLDIVLKPSKMEKVKTVYLSKRGILFVTLARFAEACQISEQISAVVRQADNRLIAKDISEGMVCLAKSEKMQTWFRATVEKIFPKTKEMSVFFVDHGAREVISMHNAKSLPTSALSLPHQAIACKWVWTEKVGLDFFQLQMQSILQNELQILFLKFLETESCWKIDILVDDVLLMEHFNTMSQQNTKMKDSVVSCFHYETENLQPSISQVSLKSLEVHAGFVTAFLNPFSFSVQLENSVVSMNKLSELIEKLTDDLLPVTLDLVKLGSACLVKCFETDEWCRAEIASINMTSILLNLVDYGVYKPIPYSEYRKLKMISKEIASLPALTYRCRLHGVLPKNVKDWSAGAIKYCMDFIQDRDLIVLPVKIMDNNVTEVSIYGEGNLAEKLIAKGFAIEANSRCLAEVVPEPGTSPLPETKYNLQGLAYGKN</sequence>
<accession>A0AAV3AGM0</accession>
<dbReference type="PANTHER" id="PTHR22948">
    <property type="entry name" value="TUDOR DOMAIN CONTAINING PROTEIN"/>
    <property type="match status" value="1"/>
</dbReference>
<dbReference type="Gene3D" id="2.30.30.140">
    <property type="match status" value="7"/>
</dbReference>
<feature type="domain" description="Tudor" evidence="1">
    <location>
        <begin position="514"/>
        <end position="572"/>
    </location>
</feature>
<comment type="caution">
    <text evidence="2">The sequence shown here is derived from an EMBL/GenBank/DDBJ whole genome shotgun (WGS) entry which is preliminary data.</text>
</comment>